<dbReference type="OrthoDB" id="4747539at2"/>
<dbReference type="eggNOG" id="ENOG50328GM">
    <property type="taxonomic scope" value="Bacteria"/>
</dbReference>
<evidence type="ECO:0008006" key="3">
    <source>
        <dbReference type="Google" id="ProtNLM"/>
    </source>
</evidence>
<dbReference type="STRING" id="1440774.Y900_019975"/>
<name>A0A064CLD0_9MYCO</name>
<proteinExistence type="predicted"/>
<evidence type="ECO:0000313" key="2">
    <source>
        <dbReference type="Proteomes" id="UP000022835"/>
    </source>
</evidence>
<gene>
    <name evidence="1" type="ORF">Y900_019975</name>
</gene>
<accession>A0A064CLD0</accession>
<comment type="caution">
    <text evidence="1">The sequence shown here is derived from an EMBL/GenBank/DDBJ whole genome shotgun (WGS) entry which is preliminary data.</text>
</comment>
<dbReference type="Proteomes" id="UP000022835">
    <property type="component" value="Unassembled WGS sequence"/>
</dbReference>
<sequence length="75" mass="8278">MTATAETPTSSEAQSLLVMVERLRVKLVRERAGLARQLRELSHRVEGIDRQLDDLTVSAEWLAAIASQSTDELSA</sequence>
<organism evidence="1 2">
    <name type="scientific">Mycolicibacterium aromaticivorans JS19b1 = JCM 16368</name>
    <dbReference type="NCBI Taxonomy" id="1440774"/>
    <lineage>
        <taxon>Bacteria</taxon>
        <taxon>Bacillati</taxon>
        <taxon>Actinomycetota</taxon>
        <taxon>Actinomycetes</taxon>
        <taxon>Mycobacteriales</taxon>
        <taxon>Mycobacteriaceae</taxon>
        <taxon>Mycolicibacterium</taxon>
    </lineage>
</organism>
<reference evidence="1" key="1">
    <citation type="submission" date="2014-05" db="EMBL/GenBank/DDBJ databases">
        <title>Genome sequence of Mycobacterium aromaticivorans strain JS19b1T (= DSM 45407T).</title>
        <authorList>
            <person name="Kwak Y."/>
            <person name="Park G.-S."/>
            <person name="Li Q.X."/>
            <person name="Lee S.-E."/>
            <person name="Shin J.-H."/>
        </authorList>
    </citation>
    <scope>NUCLEOTIDE SEQUENCE [LARGE SCALE GENOMIC DNA]</scope>
    <source>
        <strain evidence="1">JS19b1</strain>
    </source>
</reference>
<dbReference type="AlphaFoldDB" id="A0A064CLD0"/>
<dbReference type="RefSeq" id="WP_036343939.1">
    <property type="nucleotide sequence ID" value="NZ_JALN02000001.1"/>
</dbReference>
<evidence type="ECO:0000313" key="1">
    <source>
        <dbReference type="EMBL" id="KDF01151.1"/>
    </source>
</evidence>
<dbReference type="EMBL" id="JALN02000001">
    <property type="protein sequence ID" value="KDF01151.1"/>
    <property type="molecule type" value="Genomic_DNA"/>
</dbReference>
<protein>
    <recommendedName>
        <fullName evidence="3">Transposase</fullName>
    </recommendedName>
</protein>
<keyword evidence="2" id="KW-1185">Reference proteome</keyword>